<name>A0A4R6A4K0_9RHOB</name>
<dbReference type="EMBL" id="SNAA01000019">
    <property type="protein sequence ID" value="TDL76026.1"/>
    <property type="molecule type" value="Genomic_DNA"/>
</dbReference>
<keyword evidence="3" id="KW-1185">Reference proteome</keyword>
<evidence type="ECO:0000313" key="2">
    <source>
        <dbReference type="EMBL" id="TDL76026.1"/>
    </source>
</evidence>
<organism evidence="2 3">
    <name type="scientific">Palleronia sediminis</name>
    <dbReference type="NCBI Taxonomy" id="2547833"/>
    <lineage>
        <taxon>Bacteria</taxon>
        <taxon>Pseudomonadati</taxon>
        <taxon>Pseudomonadota</taxon>
        <taxon>Alphaproteobacteria</taxon>
        <taxon>Rhodobacterales</taxon>
        <taxon>Roseobacteraceae</taxon>
        <taxon>Palleronia</taxon>
    </lineage>
</organism>
<feature type="chain" id="PRO_5020864629" description="HdeA/HdeB family protein" evidence="1">
    <location>
        <begin position="20"/>
        <end position="98"/>
    </location>
</feature>
<proteinExistence type="predicted"/>
<reference evidence="2 3" key="1">
    <citation type="submission" date="2019-03" db="EMBL/GenBank/DDBJ databases">
        <title>Primorskyibacter sp. SS33 isolated from sediments.</title>
        <authorList>
            <person name="Xunke S."/>
        </authorList>
    </citation>
    <scope>NUCLEOTIDE SEQUENCE [LARGE SCALE GENOMIC DNA]</scope>
    <source>
        <strain evidence="2 3">SS33</strain>
    </source>
</reference>
<comment type="caution">
    <text evidence="2">The sequence shown here is derived from an EMBL/GenBank/DDBJ whole genome shotgun (WGS) entry which is preliminary data.</text>
</comment>
<feature type="signal peptide" evidence="1">
    <location>
        <begin position="1"/>
        <end position="19"/>
    </location>
</feature>
<gene>
    <name evidence="2" type="ORF">E2L08_14445</name>
</gene>
<keyword evidence="1" id="KW-0732">Signal</keyword>
<evidence type="ECO:0000256" key="1">
    <source>
        <dbReference type="SAM" id="SignalP"/>
    </source>
</evidence>
<evidence type="ECO:0000313" key="3">
    <source>
        <dbReference type="Proteomes" id="UP000295701"/>
    </source>
</evidence>
<evidence type="ECO:0008006" key="4">
    <source>
        <dbReference type="Google" id="ProtNLM"/>
    </source>
</evidence>
<dbReference type="RefSeq" id="WP_133397807.1">
    <property type="nucleotide sequence ID" value="NZ_SNAA01000019.1"/>
</dbReference>
<dbReference type="Proteomes" id="UP000295701">
    <property type="component" value="Unassembled WGS sequence"/>
</dbReference>
<protein>
    <recommendedName>
        <fullName evidence="4">HdeA/HdeB family protein</fullName>
    </recommendedName>
</protein>
<accession>A0A4R6A4K0</accession>
<dbReference type="AlphaFoldDB" id="A0A4R6A4K0"/>
<sequence length="98" mass="9899">MRPFIAATAAIVLAAPVWAAAQDANEMSCRAYGQLDIGAQKEVLADLQAATEPDEGGGVVPPESTLAGEEAVTALVAACAATPEAPLGETMRELFGGD</sequence>